<accession>A0A8S5QY40</accession>
<feature type="domain" description="Phage tail lysozyme" evidence="3">
    <location>
        <begin position="6"/>
        <end position="169"/>
    </location>
</feature>
<dbReference type="EMBL" id="BK015769">
    <property type="protein sequence ID" value="DAE24118.1"/>
    <property type="molecule type" value="Genomic_DNA"/>
</dbReference>
<evidence type="ECO:0000313" key="4">
    <source>
        <dbReference type="EMBL" id="DAE24118.1"/>
    </source>
</evidence>
<dbReference type="Gene3D" id="3.90.1720.10">
    <property type="entry name" value="endopeptidase domain like (from Nostoc punctiforme)"/>
    <property type="match status" value="1"/>
</dbReference>
<evidence type="ECO:0000256" key="1">
    <source>
        <dbReference type="ARBA" id="ARBA00022529"/>
    </source>
</evidence>
<evidence type="ECO:0000259" key="2">
    <source>
        <dbReference type="Pfam" id="PF05257"/>
    </source>
</evidence>
<protein>
    <submittedName>
        <fullName evidence="4">CHAP domain protein</fullName>
    </submittedName>
</protein>
<dbReference type="GO" id="GO:0001897">
    <property type="term" value="P:symbiont-mediated cytolysis of host cell"/>
    <property type="evidence" value="ECO:0007669"/>
    <property type="project" value="UniProtKB-ARBA"/>
</dbReference>
<dbReference type="SUPFAM" id="SSF54001">
    <property type="entry name" value="Cysteine proteinases"/>
    <property type="match status" value="1"/>
</dbReference>
<reference evidence="4" key="1">
    <citation type="journal article" date="2021" name="Proc. Natl. Acad. Sci. U.S.A.">
        <title>A Catalog of Tens of Thousands of Viruses from Human Metagenomes Reveals Hidden Associations with Chronic Diseases.</title>
        <authorList>
            <person name="Tisza M.J."/>
            <person name="Buck C.B."/>
        </authorList>
    </citation>
    <scope>NUCLEOTIDE SEQUENCE</scope>
    <source>
        <strain evidence="4">CtLtm40</strain>
    </source>
</reference>
<dbReference type="Gene3D" id="1.10.530.10">
    <property type="match status" value="1"/>
</dbReference>
<proteinExistence type="predicted"/>
<dbReference type="InterPro" id="IPR007921">
    <property type="entry name" value="CHAP_dom"/>
</dbReference>
<dbReference type="InterPro" id="IPR041219">
    <property type="entry name" value="Phage_lysozyme2"/>
</dbReference>
<name>A0A8S5QY40_9CAUD</name>
<dbReference type="InterPro" id="IPR038765">
    <property type="entry name" value="Papain-like_cys_pep_sf"/>
</dbReference>
<feature type="domain" description="Peptidase C51" evidence="2">
    <location>
        <begin position="231"/>
        <end position="320"/>
    </location>
</feature>
<organism evidence="4">
    <name type="scientific">Myoviridae sp. ctLtm40</name>
    <dbReference type="NCBI Taxonomy" id="2826641"/>
    <lineage>
        <taxon>Viruses</taxon>
        <taxon>Duplodnaviria</taxon>
        <taxon>Heunggongvirae</taxon>
        <taxon>Uroviricota</taxon>
        <taxon>Caudoviricetes</taxon>
    </lineage>
</organism>
<sequence length="502" mass="53959">MLAGKNNEEKIWNYLKGAGLNDFGTAGLIGNLYAESGLIPNNVENLYEKRLGMTDASYTAAVDSGKYQFFATDKAGYGLAQWTYCSRKAELLDYAQCCRKSIGDLEMQLDFLMKELREDYKAVLAVLKTAGSVRAASDTVLLKFERPADQSEAAQARRAAFGQRYYDKYAAGSAAGSGGKPMTEQEQRQKIVSIAQSYIGCKESDGSHRKIIDLYNSHRPLARGYAVKYTDAWCSTFASAVAIAAGMTDIIPTECGCGKHIELFKKLGSWQEGDAYVPKPGDYIFYDWQDSGVGDCTGSADHVGIVEKVSGTSITVIEGNYSDSVKRRTISVNGRYIRGYGVPKYGGKEATGGGTAADAAPAKGGGCKVGDIVTFTGERHYTSANSTVGKPCKPGKAKVTQVYQPLVSRHPYHLVAVSGGGSTVYGWVDAADIKTEAAALAVGDQVTMDKAATVYGTTRKFSSWVYSAKLYVRAISGDRISVSTLKSGAITGNVDKKYLTKV</sequence>
<dbReference type="Pfam" id="PF18013">
    <property type="entry name" value="Phage_lysozyme2"/>
    <property type="match status" value="1"/>
</dbReference>
<keyword evidence="1" id="KW-0929">Antimicrobial</keyword>
<dbReference type="Pfam" id="PF05257">
    <property type="entry name" value="CHAP"/>
    <property type="match status" value="1"/>
</dbReference>
<evidence type="ECO:0000259" key="3">
    <source>
        <dbReference type="Pfam" id="PF18013"/>
    </source>
</evidence>